<dbReference type="Proteomes" id="UP000071859">
    <property type="component" value="Unassembled WGS sequence"/>
</dbReference>
<evidence type="ECO:0000313" key="2">
    <source>
        <dbReference type="Proteomes" id="UP000071859"/>
    </source>
</evidence>
<name>A0A158EK70_9BURK</name>
<dbReference type="RefSeq" id="WP_062613055.1">
    <property type="nucleotide sequence ID" value="NZ_FCOX02000189.1"/>
</dbReference>
<sequence>MRSLIAGIAISIGMKLLERADAASDVLADTGLGGLICLVGACARCRRFPDAFFNPARNRLRCVLALAALGLCLGGRSTHTPYVCLLRAS</sequence>
<gene>
    <name evidence="1" type="ORF">AWB78_08496</name>
</gene>
<dbReference type="EMBL" id="FCOX02000189">
    <property type="protein sequence ID" value="SAL07249.1"/>
    <property type="molecule type" value="Genomic_DNA"/>
</dbReference>
<reference evidence="1" key="1">
    <citation type="submission" date="2016-01" db="EMBL/GenBank/DDBJ databases">
        <authorList>
            <person name="Peeters C."/>
        </authorList>
    </citation>
    <scope>NUCLEOTIDE SEQUENCE</scope>
    <source>
        <strain evidence="1">LMG 29321</strain>
    </source>
</reference>
<protein>
    <submittedName>
        <fullName evidence="1">Uncharacterized protein</fullName>
    </submittedName>
</protein>
<comment type="caution">
    <text evidence="1">The sequence shown here is derived from an EMBL/GenBank/DDBJ whole genome shotgun (WGS) entry which is preliminary data.</text>
</comment>
<organism evidence="1 2">
    <name type="scientific">Caballeronia calidae</name>
    <dbReference type="NCBI Taxonomy" id="1777139"/>
    <lineage>
        <taxon>Bacteria</taxon>
        <taxon>Pseudomonadati</taxon>
        <taxon>Pseudomonadota</taxon>
        <taxon>Betaproteobacteria</taxon>
        <taxon>Burkholderiales</taxon>
        <taxon>Burkholderiaceae</taxon>
        <taxon>Caballeronia</taxon>
    </lineage>
</organism>
<evidence type="ECO:0000313" key="1">
    <source>
        <dbReference type="EMBL" id="SAL07249.1"/>
    </source>
</evidence>
<proteinExistence type="predicted"/>
<accession>A0A158EK70</accession>
<keyword evidence="2" id="KW-1185">Reference proteome</keyword>
<dbReference type="AlphaFoldDB" id="A0A158EK70"/>